<gene>
    <name evidence="2" type="ORF">I4J89_21930</name>
</gene>
<accession>A0A931CA01</accession>
<dbReference type="AlphaFoldDB" id="A0A931CA01"/>
<protein>
    <recommendedName>
        <fullName evidence="4">Secreted protein</fullName>
    </recommendedName>
</protein>
<proteinExistence type="predicted"/>
<evidence type="ECO:0008006" key="4">
    <source>
        <dbReference type="Google" id="ProtNLM"/>
    </source>
</evidence>
<evidence type="ECO:0000313" key="2">
    <source>
        <dbReference type="EMBL" id="MBG0564107.1"/>
    </source>
</evidence>
<name>A0A931CA01_9ACTN</name>
<evidence type="ECO:0000256" key="1">
    <source>
        <dbReference type="SAM" id="SignalP"/>
    </source>
</evidence>
<feature type="chain" id="PRO_5037760855" description="Secreted protein" evidence="1">
    <location>
        <begin position="33"/>
        <end position="116"/>
    </location>
</feature>
<dbReference type="EMBL" id="JADQTO010000010">
    <property type="protein sequence ID" value="MBG0564107.1"/>
    <property type="molecule type" value="Genomic_DNA"/>
</dbReference>
<keyword evidence="1" id="KW-0732">Signal</keyword>
<sequence>MLRSRSRALAMLSVTITASAVSVFATALPASAAEQSVYGVRGTVTPDIAQVCVQPSVAWGKVWYTESVVPGQEIGGSVMAFGGAGCWHKRPVSANSKFRSFHVCNSRGECGPEIRV</sequence>
<dbReference type="Proteomes" id="UP000598146">
    <property type="component" value="Unassembled WGS sequence"/>
</dbReference>
<comment type="caution">
    <text evidence="2">The sequence shown here is derived from an EMBL/GenBank/DDBJ whole genome shotgun (WGS) entry which is preliminary data.</text>
</comment>
<feature type="signal peptide" evidence="1">
    <location>
        <begin position="1"/>
        <end position="32"/>
    </location>
</feature>
<dbReference type="RefSeq" id="WP_196415896.1">
    <property type="nucleotide sequence ID" value="NZ_JADQTO010000010.1"/>
</dbReference>
<keyword evidence="3" id="KW-1185">Reference proteome</keyword>
<reference evidence="2" key="1">
    <citation type="submission" date="2020-11" db="EMBL/GenBank/DDBJ databases">
        <title>Isolation and identification of active actinomycetes.</title>
        <authorList>
            <person name="Sun X."/>
        </authorList>
    </citation>
    <scope>NUCLEOTIDE SEQUENCE</scope>
    <source>
        <strain evidence="2">NEAU-A11</strain>
    </source>
</reference>
<organism evidence="2 3">
    <name type="scientific">Actinoplanes aureus</name>
    <dbReference type="NCBI Taxonomy" id="2792083"/>
    <lineage>
        <taxon>Bacteria</taxon>
        <taxon>Bacillati</taxon>
        <taxon>Actinomycetota</taxon>
        <taxon>Actinomycetes</taxon>
        <taxon>Micromonosporales</taxon>
        <taxon>Micromonosporaceae</taxon>
        <taxon>Actinoplanes</taxon>
    </lineage>
</organism>
<evidence type="ECO:0000313" key="3">
    <source>
        <dbReference type="Proteomes" id="UP000598146"/>
    </source>
</evidence>